<gene>
    <name evidence="3" type="ORF">D0Y65_023336</name>
</gene>
<dbReference type="InterPro" id="IPR040256">
    <property type="entry name" value="At4g02000-like"/>
</dbReference>
<sequence>MKDRFHKPWKLQAGYKMIDVDNGYYMVKFDLEADREKVIEGWSWKLFDHYLVVSVWNPLSVIGSPIMVDTNTLTVTRGRFARVCVEIDLNKPVIGKVQVDGLWMKMVYEAGEPTQQINVGRNEKGHKEMAPTNVEDPHGDWMMVSRKKRLLRPKAMLEVFGLLKVVGYLAPSPLLKSINKLFPSNSDMGRKSGCVRDYMLFLYLLLALSFGIISNIARCRFIFQDEVFSPRVVAMATSSLVKDIHCAYHVTNLPTSQSRFISWSLLLLTSWLLMWMGVRADPKKMGFAGMGSSRDLEPGLSKSQLVFLIPSIP</sequence>
<organism evidence="3 4">
    <name type="scientific">Glycine soja</name>
    <name type="common">Wild soybean</name>
    <dbReference type="NCBI Taxonomy" id="3848"/>
    <lineage>
        <taxon>Eukaryota</taxon>
        <taxon>Viridiplantae</taxon>
        <taxon>Streptophyta</taxon>
        <taxon>Embryophyta</taxon>
        <taxon>Tracheophyta</taxon>
        <taxon>Spermatophyta</taxon>
        <taxon>Magnoliopsida</taxon>
        <taxon>eudicotyledons</taxon>
        <taxon>Gunneridae</taxon>
        <taxon>Pentapetalae</taxon>
        <taxon>rosids</taxon>
        <taxon>fabids</taxon>
        <taxon>Fabales</taxon>
        <taxon>Fabaceae</taxon>
        <taxon>Papilionoideae</taxon>
        <taxon>50 kb inversion clade</taxon>
        <taxon>NPAAA clade</taxon>
        <taxon>indigoferoid/millettioid clade</taxon>
        <taxon>Phaseoleae</taxon>
        <taxon>Glycine</taxon>
        <taxon>Glycine subgen. Soja</taxon>
    </lineage>
</organism>
<proteinExistence type="predicted"/>
<feature type="transmembrane region" description="Helical" evidence="1">
    <location>
        <begin position="198"/>
        <end position="217"/>
    </location>
</feature>
<accession>A0A445IXJ1</accession>
<comment type="caution">
    <text evidence="3">The sequence shown here is derived from an EMBL/GenBank/DDBJ whole genome shotgun (WGS) entry which is preliminary data.</text>
</comment>
<reference evidence="3 4" key="1">
    <citation type="submission" date="2018-09" db="EMBL/GenBank/DDBJ databases">
        <title>A high-quality reference genome of wild soybean provides a powerful tool to mine soybean genomes.</title>
        <authorList>
            <person name="Xie M."/>
            <person name="Chung C.Y.L."/>
            <person name="Li M.-W."/>
            <person name="Wong F.-L."/>
            <person name="Chan T.-F."/>
            <person name="Lam H.-M."/>
        </authorList>
    </citation>
    <scope>NUCLEOTIDE SEQUENCE [LARGE SCALE GENOMIC DNA]</scope>
    <source>
        <strain evidence="4">cv. W05</strain>
        <tissue evidence="3">Hypocotyl of etiolated seedlings</tissue>
    </source>
</reference>
<dbReference type="InterPro" id="IPR025558">
    <property type="entry name" value="DUF4283"/>
</dbReference>
<keyword evidence="1" id="KW-0472">Membrane</keyword>
<protein>
    <recommendedName>
        <fullName evidence="2">DUF4283 domain-containing protein</fullName>
    </recommendedName>
</protein>
<feature type="transmembrane region" description="Helical" evidence="1">
    <location>
        <begin position="260"/>
        <end position="278"/>
    </location>
</feature>
<keyword evidence="4" id="KW-1185">Reference proteome</keyword>
<dbReference type="PANTHER" id="PTHR31286:SF171">
    <property type="entry name" value="CCHC-TYPE DOMAIN-CONTAINING PROTEIN"/>
    <property type="match status" value="1"/>
</dbReference>
<keyword evidence="1" id="KW-0812">Transmembrane</keyword>
<feature type="domain" description="DUF4283" evidence="2">
    <location>
        <begin position="6"/>
        <end position="58"/>
    </location>
</feature>
<dbReference type="AlphaFoldDB" id="A0A445IXJ1"/>
<dbReference type="EMBL" id="QZWG01000009">
    <property type="protein sequence ID" value="RZB90865.1"/>
    <property type="molecule type" value="Genomic_DNA"/>
</dbReference>
<evidence type="ECO:0000313" key="3">
    <source>
        <dbReference type="EMBL" id="RZB90865.1"/>
    </source>
</evidence>
<dbReference type="Pfam" id="PF14111">
    <property type="entry name" value="DUF4283"/>
    <property type="match status" value="1"/>
</dbReference>
<dbReference type="Proteomes" id="UP000289340">
    <property type="component" value="Chromosome 9"/>
</dbReference>
<evidence type="ECO:0000313" key="4">
    <source>
        <dbReference type="Proteomes" id="UP000289340"/>
    </source>
</evidence>
<dbReference type="PANTHER" id="PTHR31286">
    <property type="entry name" value="GLYCINE-RICH CELL WALL STRUCTURAL PROTEIN 1.8-LIKE"/>
    <property type="match status" value="1"/>
</dbReference>
<name>A0A445IXJ1_GLYSO</name>
<evidence type="ECO:0000259" key="2">
    <source>
        <dbReference type="Pfam" id="PF14111"/>
    </source>
</evidence>
<keyword evidence="1" id="KW-1133">Transmembrane helix</keyword>
<evidence type="ECO:0000256" key="1">
    <source>
        <dbReference type="SAM" id="Phobius"/>
    </source>
</evidence>